<dbReference type="OrthoDB" id="9802264at2"/>
<dbReference type="AlphaFoldDB" id="E9SBZ6"/>
<evidence type="ECO:0000313" key="5">
    <source>
        <dbReference type="EMBL" id="EGC03247.1"/>
    </source>
</evidence>
<dbReference type="eggNOG" id="COG4608">
    <property type="taxonomic scope" value="Bacteria"/>
</dbReference>
<dbReference type="InterPro" id="IPR017871">
    <property type="entry name" value="ABC_transporter-like_CS"/>
</dbReference>
<keyword evidence="1" id="KW-0813">Transport</keyword>
<dbReference type="STRING" id="246199.CUS_6812"/>
<dbReference type="PANTHER" id="PTHR43776">
    <property type="entry name" value="TRANSPORT ATP-BINDING PROTEIN"/>
    <property type="match status" value="1"/>
</dbReference>
<keyword evidence="2" id="KW-0547">Nucleotide-binding</keyword>
<keyword evidence="3 5" id="KW-0067">ATP-binding</keyword>
<dbReference type="EMBL" id="ADKM02000075">
    <property type="protein sequence ID" value="EGC03247.1"/>
    <property type="molecule type" value="Genomic_DNA"/>
</dbReference>
<dbReference type="GO" id="GO:0005524">
    <property type="term" value="F:ATP binding"/>
    <property type="evidence" value="ECO:0007669"/>
    <property type="project" value="UniProtKB-KW"/>
</dbReference>
<evidence type="ECO:0000256" key="1">
    <source>
        <dbReference type="ARBA" id="ARBA00022448"/>
    </source>
</evidence>
<dbReference type="PROSITE" id="PS50893">
    <property type="entry name" value="ABC_TRANSPORTER_2"/>
    <property type="match status" value="1"/>
</dbReference>
<dbReference type="SMART" id="SM00382">
    <property type="entry name" value="AAA"/>
    <property type="match status" value="1"/>
</dbReference>
<dbReference type="PANTHER" id="PTHR43776:SF8">
    <property type="entry name" value="ABC TRANSPORTER, ATP-BINDING PROTEIN"/>
    <property type="match status" value="1"/>
</dbReference>
<accession>E9SBZ6</accession>
<dbReference type="Pfam" id="PF00005">
    <property type="entry name" value="ABC_tran"/>
    <property type="match status" value="1"/>
</dbReference>
<dbReference type="InterPro" id="IPR027417">
    <property type="entry name" value="P-loop_NTPase"/>
</dbReference>
<sequence length="250" mass="28364">MLRTENVTKKYGQQTAVNGVSLEIKDNAVTVIVGESGSGKSTLARMLSLIEKPDSGRILLDDSNSDLISAKTDRRLIQLVMQDAASSLDPHQSARQVIDEPLKLLIKMEKVQRARRIEELCDMVKFPKEKLKNKVTELSGGQQKRLCIARALAAEPKYIIFDEAFSGLDVTLRRCILTMLKKLREKLETGFLIITHDLDTAMFMADRIYVMRSGNIIETLDRPKSFLDFKEDYSKELVRAAEYKRQALQI</sequence>
<evidence type="ECO:0000313" key="6">
    <source>
        <dbReference type="Proteomes" id="UP000004259"/>
    </source>
</evidence>
<dbReference type="InterPro" id="IPR003439">
    <property type="entry name" value="ABC_transporter-like_ATP-bd"/>
</dbReference>
<evidence type="ECO:0000256" key="3">
    <source>
        <dbReference type="ARBA" id="ARBA00022840"/>
    </source>
</evidence>
<dbReference type="CDD" id="cd03257">
    <property type="entry name" value="ABC_NikE_OppD_transporters"/>
    <property type="match status" value="1"/>
</dbReference>
<dbReference type="GO" id="GO:0055085">
    <property type="term" value="P:transmembrane transport"/>
    <property type="evidence" value="ECO:0007669"/>
    <property type="project" value="UniProtKB-ARBA"/>
</dbReference>
<dbReference type="Proteomes" id="UP000004259">
    <property type="component" value="Unassembled WGS sequence"/>
</dbReference>
<dbReference type="SUPFAM" id="SSF52540">
    <property type="entry name" value="P-loop containing nucleoside triphosphate hydrolases"/>
    <property type="match status" value="1"/>
</dbReference>
<dbReference type="GO" id="GO:0016887">
    <property type="term" value="F:ATP hydrolysis activity"/>
    <property type="evidence" value="ECO:0007669"/>
    <property type="project" value="InterPro"/>
</dbReference>
<evidence type="ECO:0000259" key="4">
    <source>
        <dbReference type="PROSITE" id="PS50893"/>
    </source>
</evidence>
<dbReference type="RefSeq" id="WP_002849503.1">
    <property type="nucleotide sequence ID" value="NZ_ADKM02000075.1"/>
</dbReference>
<dbReference type="InterPro" id="IPR003593">
    <property type="entry name" value="AAA+_ATPase"/>
</dbReference>
<gene>
    <name evidence="5" type="ORF">CUS_6812</name>
</gene>
<protein>
    <submittedName>
        <fullName evidence="5">ABC transporter, ATP-binding protein</fullName>
    </submittedName>
</protein>
<comment type="caution">
    <text evidence="5">The sequence shown here is derived from an EMBL/GenBank/DDBJ whole genome shotgun (WGS) entry which is preliminary data.</text>
</comment>
<dbReference type="InterPro" id="IPR050319">
    <property type="entry name" value="ABC_transp_ATP-bind"/>
</dbReference>
<organism evidence="5 6">
    <name type="scientific">Ruminococcus albus 8</name>
    <dbReference type="NCBI Taxonomy" id="246199"/>
    <lineage>
        <taxon>Bacteria</taxon>
        <taxon>Bacillati</taxon>
        <taxon>Bacillota</taxon>
        <taxon>Clostridia</taxon>
        <taxon>Eubacteriales</taxon>
        <taxon>Oscillospiraceae</taxon>
        <taxon>Ruminococcus</taxon>
    </lineage>
</organism>
<name>E9SBZ6_RUMAL</name>
<keyword evidence="6" id="KW-1185">Reference proteome</keyword>
<dbReference type="Gene3D" id="3.40.50.300">
    <property type="entry name" value="P-loop containing nucleotide triphosphate hydrolases"/>
    <property type="match status" value="1"/>
</dbReference>
<reference evidence="5 6" key="1">
    <citation type="submission" date="2011-02" db="EMBL/GenBank/DDBJ databases">
        <authorList>
            <person name="Nelson K.E."/>
            <person name="Sutton G."/>
            <person name="Torralba M."/>
            <person name="Durkin S."/>
            <person name="Harkins D."/>
            <person name="Montgomery R."/>
            <person name="Ziemer C."/>
            <person name="Klaassens E."/>
            <person name="Ocuiv P."/>
            <person name="Morrison M."/>
        </authorList>
    </citation>
    <scope>NUCLEOTIDE SEQUENCE [LARGE SCALE GENOMIC DNA]</scope>
    <source>
        <strain evidence="5 6">8</strain>
    </source>
</reference>
<dbReference type="PROSITE" id="PS00211">
    <property type="entry name" value="ABC_TRANSPORTER_1"/>
    <property type="match status" value="1"/>
</dbReference>
<feature type="domain" description="ABC transporter" evidence="4">
    <location>
        <begin position="2"/>
        <end position="238"/>
    </location>
</feature>
<evidence type="ECO:0000256" key="2">
    <source>
        <dbReference type="ARBA" id="ARBA00022741"/>
    </source>
</evidence>
<proteinExistence type="predicted"/>